<dbReference type="NCBIfam" id="TIGR00756">
    <property type="entry name" value="PPR"/>
    <property type="match status" value="3"/>
</dbReference>
<name>A0AAP0G321_9ASPA</name>
<evidence type="ECO:0000313" key="3">
    <source>
        <dbReference type="EMBL" id="KAK8935087.1"/>
    </source>
</evidence>
<dbReference type="Proteomes" id="UP001418222">
    <property type="component" value="Unassembled WGS sequence"/>
</dbReference>
<dbReference type="PROSITE" id="PS51375">
    <property type="entry name" value="PPR"/>
    <property type="match status" value="2"/>
</dbReference>
<dbReference type="GO" id="GO:0009451">
    <property type="term" value="P:RNA modification"/>
    <property type="evidence" value="ECO:0007669"/>
    <property type="project" value="InterPro"/>
</dbReference>
<dbReference type="Pfam" id="PF20431">
    <property type="entry name" value="E_motif"/>
    <property type="match status" value="1"/>
</dbReference>
<dbReference type="EMBL" id="JBBWWQ010000011">
    <property type="protein sequence ID" value="KAK8935087.1"/>
    <property type="molecule type" value="Genomic_DNA"/>
</dbReference>
<dbReference type="InterPro" id="IPR046848">
    <property type="entry name" value="E_motif"/>
</dbReference>
<accession>A0AAP0G321</accession>
<evidence type="ECO:0000256" key="2">
    <source>
        <dbReference type="PROSITE-ProRule" id="PRU00708"/>
    </source>
</evidence>
<sequence>MQQLHAHLIASGLHRSPFHISKVLAITALSPTHLPRALNIFNQIENPNIFIFNTMLRAFAPSDTSTGALLLYGRSKFLGLKQDRFTFPFVLMACARISSITEDDFYITHALKLGFISDPFVSNSLIHFYSTWKDFLSARQVFDELSTRDLVSCPKLGDLARVDTMVKYLEENCLDVDAYLGNTLIDYYGQRGMVDSARNVFDEMKERNSMTVNAMITTYAKGGELIVAKRLFDNMRDRNLISWSSMIAGYSQSNHFSEALELFRQMLNNSKIKPDEILVVSLLSACAHLIAHNSGRSIHGYILRSSIKFDVFVGNSLRLTTGGYADTALHAFSNMLRNEYRPDKVTFLGVLIACVHSSSIKEGLEHFNNMSGVHGVEPEMMHYGCVVDLLSRDRELDKALEFIGEMLRRPDAIVWRALLGASKVHGNVRMAEHTNKKVMDLDPRNCGNYVLLSNAYVTDERWNDAMKIREMMREVCIQKSPGCSIVESSNSSNL</sequence>
<gene>
    <name evidence="3" type="primary">PCMP-H38</name>
    <name evidence="3" type="ORF">KSP39_PZI014111</name>
</gene>
<reference evidence="3 4" key="1">
    <citation type="journal article" date="2022" name="Nat. Plants">
        <title>Genomes of leafy and leafless Platanthera orchids illuminate the evolution of mycoheterotrophy.</title>
        <authorList>
            <person name="Li M.H."/>
            <person name="Liu K.W."/>
            <person name="Li Z."/>
            <person name="Lu H.C."/>
            <person name="Ye Q.L."/>
            <person name="Zhang D."/>
            <person name="Wang J.Y."/>
            <person name="Li Y.F."/>
            <person name="Zhong Z.M."/>
            <person name="Liu X."/>
            <person name="Yu X."/>
            <person name="Liu D.K."/>
            <person name="Tu X.D."/>
            <person name="Liu B."/>
            <person name="Hao Y."/>
            <person name="Liao X.Y."/>
            <person name="Jiang Y.T."/>
            <person name="Sun W.H."/>
            <person name="Chen J."/>
            <person name="Chen Y.Q."/>
            <person name="Ai Y."/>
            <person name="Zhai J.W."/>
            <person name="Wu S.S."/>
            <person name="Zhou Z."/>
            <person name="Hsiao Y.Y."/>
            <person name="Wu W.L."/>
            <person name="Chen Y.Y."/>
            <person name="Lin Y.F."/>
            <person name="Hsu J.L."/>
            <person name="Li C.Y."/>
            <person name="Wang Z.W."/>
            <person name="Zhao X."/>
            <person name="Zhong W.Y."/>
            <person name="Ma X.K."/>
            <person name="Ma L."/>
            <person name="Huang J."/>
            <person name="Chen G.Z."/>
            <person name="Huang M.Z."/>
            <person name="Huang L."/>
            <person name="Peng D.H."/>
            <person name="Luo Y.B."/>
            <person name="Zou S.Q."/>
            <person name="Chen S.P."/>
            <person name="Lan S."/>
            <person name="Tsai W.C."/>
            <person name="Van de Peer Y."/>
            <person name="Liu Z.J."/>
        </authorList>
    </citation>
    <scope>NUCLEOTIDE SEQUENCE [LARGE SCALE GENOMIC DNA]</scope>
    <source>
        <strain evidence="3">Lor287</strain>
    </source>
</reference>
<organism evidence="3 4">
    <name type="scientific">Platanthera zijinensis</name>
    <dbReference type="NCBI Taxonomy" id="2320716"/>
    <lineage>
        <taxon>Eukaryota</taxon>
        <taxon>Viridiplantae</taxon>
        <taxon>Streptophyta</taxon>
        <taxon>Embryophyta</taxon>
        <taxon>Tracheophyta</taxon>
        <taxon>Spermatophyta</taxon>
        <taxon>Magnoliopsida</taxon>
        <taxon>Liliopsida</taxon>
        <taxon>Asparagales</taxon>
        <taxon>Orchidaceae</taxon>
        <taxon>Orchidoideae</taxon>
        <taxon>Orchideae</taxon>
        <taxon>Orchidinae</taxon>
        <taxon>Platanthera</taxon>
    </lineage>
</organism>
<dbReference type="Pfam" id="PF01535">
    <property type="entry name" value="PPR"/>
    <property type="match status" value="4"/>
</dbReference>
<evidence type="ECO:0000313" key="4">
    <source>
        <dbReference type="Proteomes" id="UP001418222"/>
    </source>
</evidence>
<comment type="caution">
    <text evidence="3">The sequence shown here is derived from an EMBL/GenBank/DDBJ whole genome shotgun (WGS) entry which is preliminary data.</text>
</comment>
<dbReference type="InterPro" id="IPR002885">
    <property type="entry name" value="PPR_rpt"/>
</dbReference>
<keyword evidence="1" id="KW-0677">Repeat</keyword>
<dbReference type="FunFam" id="1.25.40.10:FF:000090">
    <property type="entry name" value="Pentatricopeptide repeat-containing protein, chloroplastic"/>
    <property type="match status" value="1"/>
</dbReference>
<dbReference type="PANTHER" id="PTHR47926">
    <property type="entry name" value="PENTATRICOPEPTIDE REPEAT-CONTAINING PROTEIN"/>
    <property type="match status" value="1"/>
</dbReference>
<protein>
    <submittedName>
        <fullName evidence="3">Pentatricopeptide repeat-containing protein</fullName>
    </submittedName>
</protein>
<feature type="repeat" description="PPR" evidence="2">
    <location>
        <begin position="239"/>
        <end position="274"/>
    </location>
</feature>
<dbReference type="PANTHER" id="PTHR47926:SF440">
    <property type="entry name" value="REPEAT-CONTAINING PROTEIN, PUTATIVE-RELATED"/>
    <property type="match status" value="1"/>
</dbReference>
<keyword evidence="4" id="KW-1185">Reference proteome</keyword>
<evidence type="ECO:0000256" key="1">
    <source>
        <dbReference type="ARBA" id="ARBA00022737"/>
    </source>
</evidence>
<feature type="repeat" description="PPR" evidence="2">
    <location>
        <begin position="177"/>
        <end position="211"/>
    </location>
</feature>
<dbReference type="AlphaFoldDB" id="A0AAP0G321"/>
<dbReference type="FunFam" id="1.25.40.10:FF:000348">
    <property type="entry name" value="Pentatricopeptide repeat-containing protein chloroplastic"/>
    <property type="match status" value="1"/>
</dbReference>
<dbReference type="InterPro" id="IPR046960">
    <property type="entry name" value="PPR_At4g14850-like_plant"/>
</dbReference>
<dbReference type="InterPro" id="IPR011990">
    <property type="entry name" value="TPR-like_helical_dom_sf"/>
</dbReference>
<proteinExistence type="predicted"/>
<dbReference type="GO" id="GO:0003723">
    <property type="term" value="F:RNA binding"/>
    <property type="evidence" value="ECO:0007669"/>
    <property type="project" value="InterPro"/>
</dbReference>
<dbReference type="Gene3D" id="1.25.40.10">
    <property type="entry name" value="Tetratricopeptide repeat domain"/>
    <property type="match status" value="3"/>
</dbReference>